<dbReference type="SUPFAM" id="SSF51735">
    <property type="entry name" value="NAD(P)-binding Rossmann-fold domains"/>
    <property type="match status" value="1"/>
</dbReference>
<comment type="similarity">
    <text evidence="1 3">Belongs to the short-chain dehydrogenases/reductases (SDR) family.</text>
</comment>
<sequence>MGSTSKIWFVTGASKGVGQHLVTQLLKRGDCVAATSRTLESLVESFGEASAQFLPLEVDLTQDDSVRAALEQAFATFGRLDVIVNNAGYAQQGTVEALSDDEIRRNFDVNFFAPVTVLRHALARLRARRSGHVINIASIVGYQGGYAGWGSYVATKFALAGLSESLAADVAELGIKVTVVYPGPVRTDFLADGALAVARRQIDEYSEAKASLDLHLDTLHGRQPGDPDKLAALIVDCANEASPPLHLFAGRIAVDLADQKIAAVKQDLAAWKEAAVATDFADAV</sequence>
<keyword evidence="6" id="KW-1185">Reference proteome</keyword>
<dbReference type="Proteomes" id="UP000245712">
    <property type="component" value="Unassembled WGS sequence"/>
</dbReference>
<dbReference type="InterPro" id="IPR051911">
    <property type="entry name" value="SDR_oxidoreductase"/>
</dbReference>
<dbReference type="InterPro" id="IPR036291">
    <property type="entry name" value="NAD(P)-bd_dom_sf"/>
</dbReference>
<protein>
    <submittedName>
        <fullName evidence="5">Short-subunit dehydrogenase</fullName>
    </submittedName>
</protein>
<dbReference type="Pfam" id="PF00106">
    <property type="entry name" value="adh_short"/>
    <property type="match status" value="1"/>
</dbReference>
<gene>
    <name evidence="5" type="ORF">C7402_11546</name>
</gene>
<dbReference type="PANTHER" id="PTHR43976:SF16">
    <property type="entry name" value="SHORT-CHAIN DEHYDROGENASE_REDUCTASE FAMILY PROTEIN"/>
    <property type="match status" value="1"/>
</dbReference>
<dbReference type="Gene3D" id="3.40.50.720">
    <property type="entry name" value="NAD(P)-binding Rossmann-like Domain"/>
    <property type="match status" value="1"/>
</dbReference>
<keyword evidence="2" id="KW-0560">Oxidoreductase</keyword>
<dbReference type="SMART" id="SM00822">
    <property type="entry name" value="PKS_KR"/>
    <property type="match status" value="1"/>
</dbReference>
<dbReference type="InterPro" id="IPR002347">
    <property type="entry name" value="SDR_fam"/>
</dbReference>
<comment type="caution">
    <text evidence="5">The sequence shown here is derived from an EMBL/GenBank/DDBJ whole genome shotgun (WGS) entry which is preliminary data.</text>
</comment>
<evidence type="ECO:0000313" key="6">
    <source>
        <dbReference type="Proteomes" id="UP000245712"/>
    </source>
</evidence>
<dbReference type="InterPro" id="IPR020904">
    <property type="entry name" value="Sc_DH/Rdtase_CS"/>
</dbReference>
<dbReference type="InterPro" id="IPR057326">
    <property type="entry name" value="KR_dom"/>
</dbReference>
<evidence type="ECO:0000256" key="2">
    <source>
        <dbReference type="ARBA" id="ARBA00023002"/>
    </source>
</evidence>
<evidence type="ECO:0000256" key="1">
    <source>
        <dbReference type="ARBA" id="ARBA00006484"/>
    </source>
</evidence>
<dbReference type="PROSITE" id="PS00061">
    <property type="entry name" value="ADH_SHORT"/>
    <property type="match status" value="1"/>
</dbReference>
<accession>A0ABX5KGV6</accession>
<name>A0ABX5KGV6_9BURK</name>
<organism evidence="5 6">
    <name type="scientific">Paraburkholderia unamae</name>
    <dbReference type="NCBI Taxonomy" id="219649"/>
    <lineage>
        <taxon>Bacteria</taxon>
        <taxon>Pseudomonadati</taxon>
        <taxon>Pseudomonadota</taxon>
        <taxon>Betaproteobacteria</taxon>
        <taxon>Burkholderiales</taxon>
        <taxon>Burkholderiaceae</taxon>
        <taxon>Paraburkholderia</taxon>
    </lineage>
</organism>
<feature type="domain" description="Ketoreductase" evidence="4">
    <location>
        <begin position="6"/>
        <end position="188"/>
    </location>
</feature>
<dbReference type="PRINTS" id="PR00081">
    <property type="entry name" value="GDHRDH"/>
</dbReference>
<evidence type="ECO:0000313" key="5">
    <source>
        <dbReference type="EMBL" id="PVX76987.1"/>
    </source>
</evidence>
<evidence type="ECO:0000256" key="3">
    <source>
        <dbReference type="RuleBase" id="RU000363"/>
    </source>
</evidence>
<dbReference type="PRINTS" id="PR00080">
    <property type="entry name" value="SDRFAMILY"/>
</dbReference>
<proteinExistence type="inferred from homology"/>
<dbReference type="PANTHER" id="PTHR43976">
    <property type="entry name" value="SHORT CHAIN DEHYDROGENASE"/>
    <property type="match status" value="1"/>
</dbReference>
<dbReference type="EMBL" id="QEOB01000015">
    <property type="protein sequence ID" value="PVX76987.1"/>
    <property type="molecule type" value="Genomic_DNA"/>
</dbReference>
<evidence type="ECO:0000259" key="4">
    <source>
        <dbReference type="SMART" id="SM00822"/>
    </source>
</evidence>
<reference evidence="5 6" key="1">
    <citation type="submission" date="2018-05" db="EMBL/GenBank/DDBJ databases">
        <title>Genomic Encyclopedia of Type Strains, Phase IV (KMG-V): Genome sequencing to study the core and pangenomes of soil and plant-associated prokaryotes.</title>
        <authorList>
            <person name="Whitman W."/>
        </authorList>
    </citation>
    <scope>NUCLEOTIDE SEQUENCE [LARGE SCALE GENOMIC DNA]</scope>
    <source>
        <strain evidence="5 6">SCZa-39</strain>
    </source>
</reference>
<dbReference type="RefSeq" id="WP_116612982.1">
    <property type="nucleotide sequence ID" value="NZ_QEOB01000015.1"/>
</dbReference>
<dbReference type="CDD" id="cd05374">
    <property type="entry name" value="17beta-HSD-like_SDR_c"/>
    <property type="match status" value="1"/>
</dbReference>